<comment type="caution">
    <text evidence="3">The sequence shown here is derived from an EMBL/GenBank/DDBJ whole genome shotgun (WGS) entry which is preliminary data.</text>
</comment>
<protein>
    <submittedName>
        <fullName evidence="3">Peptidoglycan-binding protein</fullName>
    </submittedName>
</protein>
<dbReference type="Gene3D" id="1.10.101.10">
    <property type="entry name" value="PGBD-like superfamily/PGBD"/>
    <property type="match status" value="1"/>
</dbReference>
<evidence type="ECO:0000313" key="3">
    <source>
        <dbReference type="EMBL" id="MCC0095401.1"/>
    </source>
</evidence>
<dbReference type="InterPro" id="IPR036366">
    <property type="entry name" value="PGBDSf"/>
</dbReference>
<sequence length="131" mass="13993">MSSSRRIRPLTALALAASAVGTLLVTAPTASAGDYRDACTRSVGTRTSPNGWSIPARNFQYGSSGVCVREIQFDIAATVGIAPADWPGFIDGIFGSKTDDYVKEFQRQSHLDPDGVVGPRTWEALISRTTD</sequence>
<accession>A0ABS8E2Z6</accession>
<feature type="domain" description="Peptidoglycan binding-like" evidence="2">
    <location>
        <begin position="89"/>
        <end position="125"/>
    </location>
</feature>
<dbReference type="Proteomes" id="UP001520654">
    <property type="component" value="Unassembled WGS sequence"/>
</dbReference>
<dbReference type="EMBL" id="JAINUL010000001">
    <property type="protein sequence ID" value="MCC0095401.1"/>
    <property type="molecule type" value="Genomic_DNA"/>
</dbReference>
<feature type="chain" id="PRO_5047449281" evidence="1">
    <location>
        <begin position="33"/>
        <end position="131"/>
    </location>
</feature>
<evidence type="ECO:0000313" key="4">
    <source>
        <dbReference type="Proteomes" id="UP001520654"/>
    </source>
</evidence>
<keyword evidence="1" id="KW-0732">Signal</keyword>
<reference evidence="3 4" key="1">
    <citation type="submission" date="2021-08" db="EMBL/GenBank/DDBJ databases">
        <title>Genomic Architecture of Streptomyces flavotricini NGL1 and Streptomyces erythrochromogenes HMS4 With Differential Plant Beneficial attributes and laccase production capabilities.</title>
        <authorList>
            <person name="Salwan R."/>
            <person name="Kaur R."/>
            <person name="Sharma V."/>
        </authorList>
    </citation>
    <scope>NUCLEOTIDE SEQUENCE [LARGE SCALE GENOMIC DNA]</scope>
    <source>
        <strain evidence="3 4">NGL1</strain>
    </source>
</reference>
<feature type="signal peptide" evidence="1">
    <location>
        <begin position="1"/>
        <end position="32"/>
    </location>
</feature>
<evidence type="ECO:0000259" key="2">
    <source>
        <dbReference type="Pfam" id="PF01471"/>
    </source>
</evidence>
<keyword evidence="4" id="KW-1185">Reference proteome</keyword>
<dbReference type="InterPro" id="IPR002477">
    <property type="entry name" value="Peptidoglycan-bd-like"/>
</dbReference>
<dbReference type="RefSeq" id="WP_229336045.1">
    <property type="nucleotide sequence ID" value="NZ_JAINUL010000001.1"/>
</dbReference>
<dbReference type="Pfam" id="PF01471">
    <property type="entry name" value="PG_binding_1"/>
    <property type="match status" value="1"/>
</dbReference>
<dbReference type="InterPro" id="IPR036365">
    <property type="entry name" value="PGBD-like_sf"/>
</dbReference>
<dbReference type="SUPFAM" id="SSF47090">
    <property type="entry name" value="PGBD-like"/>
    <property type="match status" value="1"/>
</dbReference>
<proteinExistence type="predicted"/>
<organism evidence="3 4">
    <name type="scientific">Streptomyces flavotricini</name>
    <dbReference type="NCBI Taxonomy" id="66888"/>
    <lineage>
        <taxon>Bacteria</taxon>
        <taxon>Bacillati</taxon>
        <taxon>Actinomycetota</taxon>
        <taxon>Actinomycetes</taxon>
        <taxon>Kitasatosporales</taxon>
        <taxon>Streptomycetaceae</taxon>
        <taxon>Streptomyces</taxon>
    </lineage>
</organism>
<evidence type="ECO:0000256" key="1">
    <source>
        <dbReference type="SAM" id="SignalP"/>
    </source>
</evidence>
<gene>
    <name evidence="3" type="ORF">K7B10_11515</name>
</gene>
<name>A0ABS8E2Z6_9ACTN</name>